<dbReference type="PRINTS" id="PR00969">
    <property type="entry name" value="CHAPERONPILI"/>
</dbReference>
<dbReference type="SUPFAM" id="SSF49584">
    <property type="entry name" value="Periplasmic chaperone C-domain"/>
    <property type="match status" value="1"/>
</dbReference>
<sequence length="248" mass="27361">MCINAMIVAFFTSLISLSGVAIADIEFDGVTRFVLNAKDKQKSITVVNTGNETVLAQITLDQGNGEQNLHDLSMALSRHLLKLVAGDRQSVEIFYQGTGLPQDRESYFLLSVTDIPQIPEPANLLQVALRHRLKFFFRPLLSMRVEDAFTKLYWAQLSRSENAGLKAHNDSPYYLTLTDISLYGQQGQICGGKVAHFMVAPFSTLDVNVITCVEPVSKITGVLVTDDGSKILKTMYVTKPQSSQGAEQ</sequence>
<dbReference type="InterPro" id="IPR008962">
    <property type="entry name" value="PapD-like_sf"/>
</dbReference>
<comment type="caution">
    <text evidence="9">The sequence shown here is derived from an EMBL/GenBank/DDBJ whole genome shotgun (WGS) entry which is preliminary data.</text>
</comment>
<accession>A0A2T0IGY1</accession>
<comment type="subcellular location">
    <subcellularLocation>
        <location evidence="1">Periplasm</location>
    </subcellularLocation>
</comment>
<dbReference type="SUPFAM" id="SSF49354">
    <property type="entry name" value="PapD-like"/>
    <property type="match status" value="1"/>
</dbReference>
<gene>
    <name evidence="9" type="ORF">C7A10_02910</name>
</gene>
<dbReference type="PANTHER" id="PTHR30251:SF2">
    <property type="entry name" value="FIMBRIAL CHAPERONE YADV-RELATED"/>
    <property type="match status" value="1"/>
</dbReference>
<dbReference type="InterPro" id="IPR001829">
    <property type="entry name" value="Pili_assmbl_chaperone_bac"/>
</dbReference>
<dbReference type="Proteomes" id="UP000239731">
    <property type="component" value="Unassembled WGS sequence"/>
</dbReference>
<name>A0A2T0IGY1_PSEFL</name>
<dbReference type="GO" id="GO:0071555">
    <property type="term" value="P:cell wall organization"/>
    <property type="evidence" value="ECO:0007669"/>
    <property type="project" value="InterPro"/>
</dbReference>
<evidence type="ECO:0000259" key="8">
    <source>
        <dbReference type="Pfam" id="PF02753"/>
    </source>
</evidence>
<keyword evidence="5" id="KW-0143">Chaperone</keyword>
<dbReference type="InterPro" id="IPR050643">
    <property type="entry name" value="Periplasmic_pilus_chap"/>
</dbReference>
<organism evidence="9 10">
    <name type="scientific">Pseudomonas fluorescens</name>
    <dbReference type="NCBI Taxonomy" id="294"/>
    <lineage>
        <taxon>Bacteria</taxon>
        <taxon>Pseudomonadati</taxon>
        <taxon>Pseudomonadota</taxon>
        <taxon>Gammaproteobacteria</taxon>
        <taxon>Pseudomonadales</taxon>
        <taxon>Pseudomonadaceae</taxon>
        <taxon>Pseudomonas</taxon>
    </lineage>
</organism>
<dbReference type="Pfam" id="PF00345">
    <property type="entry name" value="PapD_N"/>
    <property type="match status" value="1"/>
</dbReference>
<evidence type="ECO:0000256" key="5">
    <source>
        <dbReference type="ARBA" id="ARBA00023186"/>
    </source>
</evidence>
<keyword evidence="3 6" id="KW-0732">Signal</keyword>
<evidence type="ECO:0000256" key="2">
    <source>
        <dbReference type="ARBA" id="ARBA00007399"/>
    </source>
</evidence>
<evidence type="ECO:0000256" key="6">
    <source>
        <dbReference type="SAM" id="SignalP"/>
    </source>
</evidence>
<evidence type="ECO:0000256" key="3">
    <source>
        <dbReference type="ARBA" id="ARBA00022729"/>
    </source>
</evidence>
<evidence type="ECO:0000313" key="9">
    <source>
        <dbReference type="EMBL" id="PRW94599.1"/>
    </source>
</evidence>
<dbReference type="InterPro" id="IPR016148">
    <property type="entry name" value="Pili_assmbl_chaperone_C"/>
</dbReference>
<feature type="domain" description="Pili assembly chaperone C-terminal" evidence="8">
    <location>
        <begin position="168"/>
        <end position="228"/>
    </location>
</feature>
<dbReference type="PANTHER" id="PTHR30251">
    <property type="entry name" value="PILUS ASSEMBLY CHAPERONE"/>
    <property type="match status" value="1"/>
</dbReference>
<feature type="signal peptide" evidence="6">
    <location>
        <begin position="1"/>
        <end position="23"/>
    </location>
</feature>
<comment type="similarity">
    <text evidence="2">Belongs to the periplasmic pilus chaperone family.</text>
</comment>
<evidence type="ECO:0000313" key="10">
    <source>
        <dbReference type="Proteomes" id="UP000239731"/>
    </source>
</evidence>
<feature type="chain" id="PRO_5015574179" evidence="6">
    <location>
        <begin position="24"/>
        <end position="248"/>
    </location>
</feature>
<feature type="domain" description="Pili assembly chaperone N-terminal" evidence="7">
    <location>
        <begin position="30"/>
        <end position="139"/>
    </location>
</feature>
<dbReference type="InterPro" id="IPR016147">
    <property type="entry name" value="Pili_assmbl_chaperone_N"/>
</dbReference>
<dbReference type="GO" id="GO:0030288">
    <property type="term" value="C:outer membrane-bounded periplasmic space"/>
    <property type="evidence" value="ECO:0007669"/>
    <property type="project" value="InterPro"/>
</dbReference>
<proteinExistence type="inferred from homology"/>
<dbReference type="AlphaFoldDB" id="A0A2T0IGY1"/>
<reference evidence="9 10" key="1">
    <citation type="submission" date="2018-03" db="EMBL/GenBank/DDBJ databases">
        <title>Blue discolouration in mozzarella cheese caused by Pseudomonas fluorescens.</title>
        <authorList>
            <person name="Chiesa F."/>
            <person name="Dalmasso A."/>
            <person name="Lomonaco S."/>
        </authorList>
    </citation>
    <scope>NUCLEOTIDE SEQUENCE [LARGE SCALE GENOMIC DNA]</scope>
    <source>
        <strain evidence="9 10">11293</strain>
    </source>
</reference>
<dbReference type="EMBL" id="PVUH01000002">
    <property type="protein sequence ID" value="PRW94599.1"/>
    <property type="molecule type" value="Genomic_DNA"/>
</dbReference>
<evidence type="ECO:0000256" key="4">
    <source>
        <dbReference type="ARBA" id="ARBA00022764"/>
    </source>
</evidence>
<dbReference type="InterPro" id="IPR013783">
    <property type="entry name" value="Ig-like_fold"/>
</dbReference>
<evidence type="ECO:0000259" key="7">
    <source>
        <dbReference type="Pfam" id="PF00345"/>
    </source>
</evidence>
<dbReference type="InterPro" id="IPR036316">
    <property type="entry name" value="Pili_assmbl_chap_C_dom_sf"/>
</dbReference>
<dbReference type="Gene3D" id="2.60.40.10">
    <property type="entry name" value="Immunoglobulins"/>
    <property type="match status" value="2"/>
</dbReference>
<evidence type="ECO:0000256" key="1">
    <source>
        <dbReference type="ARBA" id="ARBA00004418"/>
    </source>
</evidence>
<protein>
    <submittedName>
        <fullName evidence="9">Molecular chaperone</fullName>
    </submittedName>
</protein>
<dbReference type="Pfam" id="PF02753">
    <property type="entry name" value="PapD_C"/>
    <property type="match status" value="1"/>
</dbReference>
<dbReference type="RefSeq" id="WP_060764789.1">
    <property type="nucleotide sequence ID" value="NZ_LCYA01000105.1"/>
</dbReference>
<keyword evidence="4" id="KW-0574">Periplasm</keyword>